<dbReference type="InterPro" id="IPR056453">
    <property type="entry name" value="HTH_DNAJC9"/>
</dbReference>
<dbReference type="OrthoDB" id="110024at2759"/>
<reference evidence="4" key="2">
    <citation type="submission" date="2015-01" db="EMBL/GenBank/DDBJ databases">
        <title>Evolutionary Origins and Diversification of the Mycorrhizal Mutualists.</title>
        <authorList>
            <consortium name="DOE Joint Genome Institute"/>
            <consortium name="Mycorrhizal Genomics Consortium"/>
            <person name="Kohler A."/>
            <person name="Kuo A."/>
            <person name="Nagy L.G."/>
            <person name="Floudas D."/>
            <person name="Copeland A."/>
            <person name="Barry K.W."/>
            <person name="Cichocki N."/>
            <person name="Veneault-Fourrey C."/>
            <person name="LaButti K."/>
            <person name="Lindquist E.A."/>
            <person name="Lipzen A."/>
            <person name="Lundell T."/>
            <person name="Morin E."/>
            <person name="Murat C."/>
            <person name="Riley R."/>
            <person name="Ohm R."/>
            <person name="Sun H."/>
            <person name="Tunlid A."/>
            <person name="Henrissat B."/>
            <person name="Grigoriev I.V."/>
            <person name="Hibbett D.S."/>
            <person name="Martin F."/>
        </authorList>
    </citation>
    <scope>NUCLEOTIDE SEQUENCE [LARGE SCALE GENOMIC DNA]</scope>
    <source>
        <strain evidence="4">h7</strain>
    </source>
</reference>
<dbReference type="InterPro" id="IPR036869">
    <property type="entry name" value="J_dom_sf"/>
</dbReference>
<accession>A0A0C2Z7P3</accession>
<name>A0A0C2Z7P3_HEBCY</name>
<gene>
    <name evidence="3" type="ORF">M413DRAFT_438296</name>
</gene>
<evidence type="ECO:0000259" key="2">
    <source>
        <dbReference type="PROSITE" id="PS50076"/>
    </source>
</evidence>
<evidence type="ECO:0000313" key="3">
    <source>
        <dbReference type="EMBL" id="KIM49132.1"/>
    </source>
</evidence>
<dbReference type="PANTHER" id="PTHR44144">
    <property type="entry name" value="DNAJ HOMOLOG SUBFAMILY C MEMBER 9"/>
    <property type="match status" value="1"/>
</dbReference>
<evidence type="ECO:0000313" key="4">
    <source>
        <dbReference type="Proteomes" id="UP000053424"/>
    </source>
</evidence>
<protein>
    <recommendedName>
        <fullName evidence="2">J domain-containing protein</fullName>
    </recommendedName>
</protein>
<dbReference type="CDD" id="cd06257">
    <property type="entry name" value="DnaJ"/>
    <property type="match status" value="1"/>
</dbReference>
<dbReference type="InterPro" id="IPR001623">
    <property type="entry name" value="DnaJ_domain"/>
</dbReference>
<dbReference type="PANTHER" id="PTHR44144:SF1">
    <property type="entry name" value="DNAJ HOMOLOG SUBFAMILY C MEMBER 9"/>
    <property type="match status" value="1"/>
</dbReference>
<dbReference type="Gene3D" id="1.10.287.110">
    <property type="entry name" value="DnaJ domain"/>
    <property type="match status" value="1"/>
</dbReference>
<dbReference type="GO" id="GO:0031072">
    <property type="term" value="F:heat shock protein binding"/>
    <property type="evidence" value="ECO:0007669"/>
    <property type="project" value="TreeGrafter"/>
</dbReference>
<dbReference type="Pfam" id="PF23302">
    <property type="entry name" value="HTH_DNAJC9"/>
    <property type="match status" value="1"/>
</dbReference>
<dbReference type="PROSITE" id="PS50076">
    <property type="entry name" value="DNAJ_2"/>
    <property type="match status" value="1"/>
</dbReference>
<dbReference type="AlphaFoldDB" id="A0A0C2Z7P3"/>
<evidence type="ECO:0000256" key="1">
    <source>
        <dbReference type="SAM" id="MobiDB-lite"/>
    </source>
</evidence>
<organism evidence="3 4">
    <name type="scientific">Hebeloma cylindrosporum</name>
    <dbReference type="NCBI Taxonomy" id="76867"/>
    <lineage>
        <taxon>Eukaryota</taxon>
        <taxon>Fungi</taxon>
        <taxon>Dikarya</taxon>
        <taxon>Basidiomycota</taxon>
        <taxon>Agaricomycotina</taxon>
        <taxon>Agaricomycetes</taxon>
        <taxon>Agaricomycetidae</taxon>
        <taxon>Agaricales</taxon>
        <taxon>Agaricineae</taxon>
        <taxon>Hymenogastraceae</taxon>
        <taxon>Hebeloma</taxon>
    </lineage>
</organism>
<dbReference type="GO" id="GO:0005634">
    <property type="term" value="C:nucleus"/>
    <property type="evidence" value="ECO:0007669"/>
    <property type="project" value="TreeGrafter"/>
</dbReference>
<dbReference type="Pfam" id="PF00226">
    <property type="entry name" value="DnaJ"/>
    <property type="match status" value="1"/>
</dbReference>
<dbReference type="STRING" id="686832.A0A0C2Z7P3"/>
<feature type="domain" description="J" evidence="2">
    <location>
        <begin position="18"/>
        <end position="88"/>
    </location>
</feature>
<sequence length="343" mass="38712">MDDNDPSSLFFSGDEEIDLYAVLSLEKNATFDAIKKAYRRLALVYHPDKHATASERAKEDASIKFQKIGFAYTVLSEPNRRARYDSTGRTDESFELGAGEDGWEKYFEELFDRVTRGKLDEMKKEYQGSAEELEDLKDAYLTTGGCLGELMTYIPHSTHEDEPRFIMLITELIRKKELSTTPIWLSSSKDEKAKLVRKKASEKEAKEAEALAKELGVWDEFYGGGEPNERRKGKKREAEPEADDSVLRALILKKKEKNMGGFFDSLAAKYSEPIPGPSSRTKGKKRNRDVPGDDESINKKQRAVPPPPDIDDEEFAKLQEQLFGGASKTPQPPAKKAKGRKAK</sequence>
<dbReference type="HOGENOM" id="CLU_055868_0_0_1"/>
<feature type="region of interest" description="Disordered" evidence="1">
    <location>
        <begin position="222"/>
        <end position="246"/>
    </location>
</feature>
<feature type="region of interest" description="Disordered" evidence="1">
    <location>
        <begin position="264"/>
        <end position="343"/>
    </location>
</feature>
<dbReference type="SMART" id="SM00271">
    <property type="entry name" value="DnaJ"/>
    <property type="match status" value="1"/>
</dbReference>
<dbReference type="PRINTS" id="PR00625">
    <property type="entry name" value="JDOMAIN"/>
</dbReference>
<dbReference type="Proteomes" id="UP000053424">
    <property type="component" value="Unassembled WGS sequence"/>
</dbReference>
<dbReference type="InterPro" id="IPR052594">
    <property type="entry name" value="J_domain-containing_protein"/>
</dbReference>
<dbReference type="GO" id="GO:0005737">
    <property type="term" value="C:cytoplasm"/>
    <property type="evidence" value="ECO:0007669"/>
    <property type="project" value="TreeGrafter"/>
</dbReference>
<keyword evidence="4" id="KW-1185">Reference proteome</keyword>
<reference evidence="3 4" key="1">
    <citation type="submission" date="2014-04" db="EMBL/GenBank/DDBJ databases">
        <authorList>
            <consortium name="DOE Joint Genome Institute"/>
            <person name="Kuo A."/>
            <person name="Gay G."/>
            <person name="Dore J."/>
            <person name="Kohler A."/>
            <person name="Nagy L.G."/>
            <person name="Floudas D."/>
            <person name="Copeland A."/>
            <person name="Barry K.W."/>
            <person name="Cichocki N."/>
            <person name="Veneault-Fourrey C."/>
            <person name="LaButti K."/>
            <person name="Lindquist E.A."/>
            <person name="Lipzen A."/>
            <person name="Lundell T."/>
            <person name="Morin E."/>
            <person name="Murat C."/>
            <person name="Sun H."/>
            <person name="Tunlid A."/>
            <person name="Henrissat B."/>
            <person name="Grigoriev I.V."/>
            <person name="Hibbett D.S."/>
            <person name="Martin F."/>
            <person name="Nordberg H.P."/>
            <person name="Cantor M.N."/>
            <person name="Hua S.X."/>
        </authorList>
    </citation>
    <scope>NUCLEOTIDE SEQUENCE [LARGE SCALE GENOMIC DNA]</scope>
    <source>
        <strain evidence="4">h7</strain>
    </source>
</reference>
<dbReference type="EMBL" id="KN831768">
    <property type="protein sequence ID" value="KIM49132.1"/>
    <property type="molecule type" value="Genomic_DNA"/>
</dbReference>
<dbReference type="SUPFAM" id="SSF46565">
    <property type="entry name" value="Chaperone J-domain"/>
    <property type="match status" value="1"/>
</dbReference>
<proteinExistence type="predicted"/>